<comment type="caution">
    <text evidence="2">The sequence shown here is derived from an EMBL/GenBank/DDBJ whole genome shotgun (WGS) entry which is preliminary data.</text>
</comment>
<dbReference type="InterPro" id="IPR011051">
    <property type="entry name" value="RmlC_Cupin_sf"/>
</dbReference>
<dbReference type="Gene3D" id="2.60.120.10">
    <property type="entry name" value="Jelly Rolls"/>
    <property type="match status" value="1"/>
</dbReference>
<dbReference type="Proteomes" id="UP001057753">
    <property type="component" value="Unassembled WGS sequence"/>
</dbReference>
<evidence type="ECO:0000313" key="3">
    <source>
        <dbReference type="Proteomes" id="UP001057753"/>
    </source>
</evidence>
<organism evidence="2 3">
    <name type="scientific">Salipaludibacillus agaradhaerens</name>
    <name type="common">Bacillus agaradhaerens</name>
    <dbReference type="NCBI Taxonomy" id="76935"/>
    <lineage>
        <taxon>Bacteria</taxon>
        <taxon>Bacillati</taxon>
        <taxon>Bacillota</taxon>
        <taxon>Bacilli</taxon>
        <taxon>Bacillales</taxon>
        <taxon>Bacillaceae</taxon>
    </lineage>
</organism>
<sequence>MIEGKVNIKQLTDSIKKQYDNFVLANINDHCVRVAVFEGVYEWHSHPDSDESFLVLEGELQIDIEGLEEPIILQPQDFYTVTAGIVHRTRASCRTVNLCFEKDEAETVFITDNRP</sequence>
<dbReference type="CDD" id="cd02226">
    <property type="entry name" value="cupin_YdbB-like"/>
    <property type="match status" value="1"/>
</dbReference>
<dbReference type="EMBL" id="JABXYM010000001">
    <property type="protein sequence ID" value="MCR6095307.1"/>
    <property type="molecule type" value="Genomic_DNA"/>
</dbReference>
<dbReference type="InterPro" id="IPR013096">
    <property type="entry name" value="Cupin_2"/>
</dbReference>
<protein>
    <submittedName>
        <fullName evidence="2">Cupin domain-containing protein</fullName>
    </submittedName>
</protein>
<dbReference type="InterPro" id="IPR014710">
    <property type="entry name" value="RmlC-like_jellyroll"/>
</dbReference>
<proteinExistence type="predicted"/>
<evidence type="ECO:0000313" key="2">
    <source>
        <dbReference type="EMBL" id="MCR6095307.1"/>
    </source>
</evidence>
<keyword evidence="3" id="KW-1185">Reference proteome</keyword>
<dbReference type="OrthoDB" id="9794183at2"/>
<dbReference type="InterPro" id="IPR052044">
    <property type="entry name" value="PKS_Associated_Protein"/>
</dbReference>
<dbReference type="SUPFAM" id="SSF51182">
    <property type="entry name" value="RmlC-like cupins"/>
    <property type="match status" value="1"/>
</dbReference>
<dbReference type="RefSeq" id="WP_078579344.1">
    <property type="nucleotide sequence ID" value="NZ_JABXYM010000001.1"/>
</dbReference>
<dbReference type="PANTHER" id="PTHR36114:SF1">
    <property type="entry name" value="16.7 KDA PROTEIN IN WHIE LOCUS"/>
    <property type="match status" value="1"/>
</dbReference>
<dbReference type="PANTHER" id="PTHR36114">
    <property type="entry name" value="16.7 KDA PROTEIN IN WHIE LOCUS"/>
    <property type="match status" value="1"/>
</dbReference>
<dbReference type="AlphaFoldDB" id="A0A9Q4AZK8"/>
<gene>
    <name evidence="2" type="ORF">HXA33_02015</name>
</gene>
<dbReference type="Pfam" id="PF07883">
    <property type="entry name" value="Cupin_2"/>
    <property type="match status" value="1"/>
</dbReference>
<accession>A0A9Q4AZK8</accession>
<reference evidence="2" key="1">
    <citation type="submission" date="2020-06" db="EMBL/GenBank/DDBJ databases">
        <title>Insight into the genomes of haloalkaliphilic bacilli from Kenyan soda lakes.</title>
        <authorList>
            <person name="Mwirichia R."/>
            <person name="Villamizar G.C."/>
            <person name="Poehlein A."/>
            <person name="Mugweru J."/>
            <person name="Kipnyargis A."/>
            <person name="Kiplimo D."/>
            <person name="Orwa P."/>
            <person name="Daniel R."/>
        </authorList>
    </citation>
    <scope>NUCLEOTIDE SEQUENCE</scope>
    <source>
        <strain evidence="2">B1096_S55</strain>
    </source>
</reference>
<evidence type="ECO:0000259" key="1">
    <source>
        <dbReference type="Pfam" id="PF07883"/>
    </source>
</evidence>
<feature type="domain" description="Cupin type-2" evidence="1">
    <location>
        <begin position="40"/>
        <end position="91"/>
    </location>
</feature>
<name>A0A9Q4AZK8_SALAG</name>